<dbReference type="Proteomes" id="UP000094527">
    <property type="component" value="Unassembled WGS sequence"/>
</dbReference>
<keyword evidence="1" id="KW-0732">Signal</keyword>
<proteinExistence type="predicted"/>
<reference evidence="2 3" key="1">
    <citation type="journal article" date="2016" name="Genome Biol. Evol.">
        <title>Gene Family Evolution Reflects Adaptation to Soil Environmental Stressors in the Genome of the Collembolan Orchesella cincta.</title>
        <authorList>
            <person name="Faddeeva-Vakhrusheva A."/>
            <person name="Derks M.F."/>
            <person name="Anvar S.Y."/>
            <person name="Agamennone V."/>
            <person name="Suring W."/>
            <person name="Smit S."/>
            <person name="van Straalen N.M."/>
            <person name="Roelofs D."/>
        </authorList>
    </citation>
    <scope>NUCLEOTIDE SEQUENCE [LARGE SCALE GENOMIC DNA]</scope>
    <source>
        <tissue evidence="2">Mixed pool</tissue>
    </source>
</reference>
<gene>
    <name evidence="2" type="ORF">Ocin01_14853</name>
</gene>
<evidence type="ECO:0000256" key="1">
    <source>
        <dbReference type="SAM" id="SignalP"/>
    </source>
</evidence>
<organism evidence="2 3">
    <name type="scientific">Orchesella cincta</name>
    <name type="common">Springtail</name>
    <name type="synonym">Podura cincta</name>
    <dbReference type="NCBI Taxonomy" id="48709"/>
    <lineage>
        <taxon>Eukaryota</taxon>
        <taxon>Metazoa</taxon>
        <taxon>Ecdysozoa</taxon>
        <taxon>Arthropoda</taxon>
        <taxon>Hexapoda</taxon>
        <taxon>Collembola</taxon>
        <taxon>Entomobryomorpha</taxon>
        <taxon>Entomobryoidea</taxon>
        <taxon>Orchesellidae</taxon>
        <taxon>Orchesellinae</taxon>
        <taxon>Orchesella</taxon>
    </lineage>
</organism>
<feature type="signal peptide" evidence="1">
    <location>
        <begin position="1"/>
        <end position="24"/>
    </location>
</feature>
<evidence type="ECO:0000313" key="2">
    <source>
        <dbReference type="EMBL" id="ODM91830.1"/>
    </source>
</evidence>
<comment type="caution">
    <text evidence="2">The sequence shown here is derived from an EMBL/GenBank/DDBJ whole genome shotgun (WGS) entry which is preliminary data.</text>
</comment>
<protein>
    <submittedName>
        <fullName evidence="2">Uncharacterized protein</fullName>
    </submittedName>
</protein>
<feature type="chain" id="PRO_5008903958" evidence="1">
    <location>
        <begin position="25"/>
        <end position="168"/>
    </location>
</feature>
<accession>A0A1D2MFR9</accession>
<keyword evidence="3" id="KW-1185">Reference proteome</keyword>
<dbReference type="OrthoDB" id="2276068at2759"/>
<evidence type="ECO:0000313" key="3">
    <source>
        <dbReference type="Proteomes" id="UP000094527"/>
    </source>
</evidence>
<sequence>MTFIFAYNSLLLFLLTFLFIRIDSFSFNGSGEQGDCPRNGRFFCRRRAVAHPRESDSMLPRWHSRSLSFHEVLLPRAVNSTRGKCKLPTANPLKLNNTTSGSGAFDFQQTNCSSDSEVYSERLQRCVSTMGGGGFAEIWKWFFSGSITRRCSNQYYRSYARRCQNGRF</sequence>
<dbReference type="AlphaFoldDB" id="A0A1D2MFR9"/>
<name>A0A1D2MFR9_ORCCI</name>
<dbReference type="EMBL" id="LJIJ01001406">
    <property type="protein sequence ID" value="ODM91830.1"/>
    <property type="molecule type" value="Genomic_DNA"/>
</dbReference>